<evidence type="ECO:0000256" key="4">
    <source>
        <dbReference type="SAM" id="MobiDB-lite"/>
    </source>
</evidence>
<comment type="caution">
    <text evidence="6">The sequence shown here is derived from an EMBL/GenBank/DDBJ whole genome shotgun (WGS) entry which is preliminary data.</text>
</comment>
<evidence type="ECO:0000313" key="6">
    <source>
        <dbReference type="EMBL" id="NGX96749.1"/>
    </source>
</evidence>
<dbReference type="GO" id="GO:0003677">
    <property type="term" value="F:DNA binding"/>
    <property type="evidence" value="ECO:0007669"/>
    <property type="project" value="UniProtKB-KW"/>
</dbReference>
<evidence type="ECO:0000259" key="5">
    <source>
        <dbReference type="PROSITE" id="PS51118"/>
    </source>
</evidence>
<dbReference type="Proteomes" id="UP000480266">
    <property type="component" value="Unassembled WGS sequence"/>
</dbReference>
<evidence type="ECO:0000256" key="3">
    <source>
        <dbReference type="ARBA" id="ARBA00023163"/>
    </source>
</evidence>
<keyword evidence="1" id="KW-0805">Transcription regulation</keyword>
<dbReference type="InterPro" id="IPR036390">
    <property type="entry name" value="WH_DNA-bd_sf"/>
</dbReference>
<feature type="region of interest" description="Disordered" evidence="4">
    <location>
        <begin position="20"/>
        <end position="40"/>
    </location>
</feature>
<reference evidence="6" key="1">
    <citation type="submission" date="2020-02" db="EMBL/GenBank/DDBJ databases">
        <title>Draft genome sequence of Candidatus Afipia apatlaquensis IBT-C3, a potential strain for decolorization of textile dyes.</title>
        <authorList>
            <person name="Sanchez-Reyes A."/>
            <person name="Breton-Deval L."/>
            <person name="Mangelson H."/>
            <person name="Sanchez-Flores A."/>
        </authorList>
    </citation>
    <scope>NUCLEOTIDE SEQUENCE [LARGE SCALE GENOMIC DNA]</scope>
    <source>
        <strain evidence="6">IBT-C3</strain>
    </source>
</reference>
<feature type="domain" description="HTH hxlR-type" evidence="5">
    <location>
        <begin position="46"/>
        <end position="144"/>
    </location>
</feature>
<evidence type="ECO:0000256" key="1">
    <source>
        <dbReference type="ARBA" id="ARBA00023015"/>
    </source>
</evidence>
<dbReference type="Gene3D" id="1.10.10.10">
    <property type="entry name" value="Winged helix-like DNA-binding domain superfamily/Winged helix DNA-binding domain"/>
    <property type="match status" value="1"/>
</dbReference>
<dbReference type="EMBL" id="JAAMRR010000839">
    <property type="protein sequence ID" value="NGX96749.1"/>
    <property type="molecule type" value="Genomic_DNA"/>
</dbReference>
<dbReference type="PROSITE" id="PS51118">
    <property type="entry name" value="HTH_HXLR"/>
    <property type="match status" value="1"/>
</dbReference>
<evidence type="ECO:0000256" key="2">
    <source>
        <dbReference type="ARBA" id="ARBA00023125"/>
    </source>
</evidence>
<dbReference type="GO" id="GO:0006355">
    <property type="term" value="P:regulation of DNA-templated transcription"/>
    <property type="evidence" value="ECO:0007669"/>
    <property type="project" value="UniProtKB-ARBA"/>
</dbReference>
<keyword evidence="7" id="KW-1185">Reference proteome</keyword>
<dbReference type="InterPro" id="IPR002577">
    <property type="entry name" value="HTH_HxlR"/>
</dbReference>
<dbReference type="InterPro" id="IPR036388">
    <property type="entry name" value="WH-like_DNA-bd_sf"/>
</dbReference>
<dbReference type="PANTHER" id="PTHR33204:SF37">
    <property type="entry name" value="HTH-TYPE TRANSCRIPTIONAL REGULATOR YODB"/>
    <property type="match status" value="1"/>
</dbReference>
<dbReference type="InterPro" id="IPR011991">
    <property type="entry name" value="ArsR-like_HTH"/>
</dbReference>
<dbReference type="Pfam" id="PF01638">
    <property type="entry name" value="HxlR"/>
    <property type="match status" value="1"/>
</dbReference>
<dbReference type="CDD" id="cd00090">
    <property type="entry name" value="HTH_ARSR"/>
    <property type="match status" value="1"/>
</dbReference>
<organism evidence="6 7">
    <name type="scientific">Candidatus Afipia apatlaquensis</name>
    <dbReference type="NCBI Taxonomy" id="2712852"/>
    <lineage>
        <taxon>Bacteria</taxon>
        <taxon>Pseudomonadati</taxon>
        <taxon>Pseudomonadota</taxon>
        <taxon>Alphaproteobacteria</taxon>
        <taxon>Hyphomicrobiales</taxon>
        <taxon>Nitrobacteraceae</taxon>
        <taxon>Afipia</taxon>
    </lineage>
</organism>
<name>A0A7C9VIG8_9BRAD</name>
<gene>
    <name evidence="6" type="ORF">G4V63_16495</name>
</gene>
<keyword evidence="2" id="KW-0238">DNA-binding</keyword>
<evidence type="ECO:0000313" key="7">
    <source>
        <dbReference type="Proteomes" id="UP000480266"/>
    </source>
</evidence>
<dbReference type="PANTHER" id="PTHR33204">
    <property type="entry name" value="TRANSCRIPTIONAL REGULATOR, MARR FAMILY"/>
    <property type="match status" value="1"/>
</dbReference>
<dbReference type="AlphaFoldDB" id="A0A7C9VIG8"/>
<sequence length="158" mass="17876">MPARDAAVKKALFRDMVPVEKPPAKPARGNKAARGNWPTNPYAQDCPTRLVLDRIADKWTVLLLILLSRRPWRFNELRREISGLTQKMASQTLKGLERDGLVKRKVTPTVPVTVEYSITPLGRTLSDTVDGLRIWAERHMSDVAKAQSQYDRTKAQTV</sequence>
<keyword evidence="3" id="KW-0804">Transcription</keyword>
<accession>A0A7C9VIG8</accession>
<dbReference type="SUPFAM" id="SSF46785">
    <property type="entry name" value="Winged helix' DNA-binding domain"/>
    <property type="match status" value="1"/>
</dbReference>
<protein>
    <submittedName>
        <fullName evidence="6">Helix-turn-helix transcriptional regulator</fullName>
    </submittedName>
</protein>
<proteinExistence type="predicted"/>